<dbReference type="Proteomes" id="UP001623592">
    <property type="component" value="Unassembled WGS sequence"/>
</dbReference>
<gene>
    <name evidence="1" type="ORF">ACJDT4_21295</name>
</gene>
<dbReference type="EMBL" id="JBJIAA010000023">
    <property type="protein sequence ID" value="MFL0252947.1"/>
    <property type="molecule type" value="Genomic_DNA"/>
</dbReference>
<dbReference type="InterPro" id="IPR036866">
    <property type="entry name" value="RibonucZ/Hydroxyglut_hydro"/>
</dbReference>
<reference evidence="1 2" key="1">
    <citation type="submission" date="2024-11" db="EMBL/GenBank/DDBJ databases">
        <authorList>
            <person name="Heng Y.C."/>
            <person name="Lim A.C.H."/>
            <person name="Lee J.K.Y."/>
            <person name="Kittelmann S."/>
        </authorList>
    </citation>
    <scope>NUCLEOTIDE SEQUENCE [LARGE SCALE GENOMIC DNA]</scope>
    <source>
        <strain evidence="1 2">WILCCON 0114</strain>
    </source>
</reference>
<comment type="caution">
    <text evidence="1">The sequence shown here is derived from an EMBL/GenBank/DDBJ whole genome shotgun (WGS) entry which is preliminary data.</text>
</comment>
<accession>A0ABW8TKR2</accession>
<sequence>MFKLRWIGQNGFILTLGNRTLCIDPYLSNSVLNVDGFNRLIPPPILPNELNVDIIATTHDHVDHLDEETLKYTDYNKTFYLGPTSCAHHFKLLGIKEEKIIELNAGKSIKINDAVITAVYADHYKDSIGIIVNYNDINIYFVGDSLFNQKLFEVKNFNIDIIVTCINGKLGNMNYVEAAKLSKEINPKVGIPCHYGMFAENTEDPTKYKEALKNSDIKYFELEFNKTYNVEDIIS</sequence>
<evidence type="ECO:0000313" key="1">
    <source>
        <dbReference type="EMBL" id="MFL0252947.1"/>
    </source>
</evidence>
<dbReference type="RefSeq" id="WP_406789607.1">
    <property type="nucleotide sequence ID" value="NZ_JBJIAA010000023.1"/>
</dbReference>
<evidence type="ECO:0000313" key="2">
    <source>
        <dbReference type="Proteomes" id="UP001623592"/>
    </source>
</evidence>
<dbReference type="InterPro" id="IPR050114">
    <property type="entry name" value="UPF0173_UPF0282_UlaG_hydrolase"/>
</dbReference>
<dbReference type="Pfam" id="PF13483">
    <property type="entry name" value="Lactamase_B_3"/>
    <property type="match status" value="1"/>
</dbReference>
<name>A0ABW8TKR2_9CLOT</name>
<keyword evidence="2" id="KW-1185">Reference proteome</keyword>
<proteinExistence type="predicted"/>
<organism evidence="1 2">
    <name type="scientific">Clostridium neuense</name>
    <dbReference type="NCBI Taxonomy" id="1728934"/>
    <lineage>
        <taxon>Bacteria</taxon>
        <taxon>Bacillati</taxon>
        <taxon>Bacillota</taxon>
        <taxon>Clostridia</taxon>
        <taxon>Eubacteriales</taxon>
        <taxon>Clostridiaceae</taxon>
        <taxon>Clostridium</taxon>
    </lineage>
</organism>
<dbReference type="PANTHER" id="PTHR43546">
    <property type="entry name" value="UPF0173 METAL-DEPENDENT HYDROLASE MJ1163-RELATED"/>
    <property type="match status" value="1"/>
</dbReference>
<protein>
    <submittedName>
        <fullName evidence="1">MBL fold metallo-hydrolase</fullName>
    </submittedName>
</protein>
<dbReference type="Gene3D" id="3.60.15.10">
    <property type="entry name" value="Ribonuclease Z/Hydroxyacylglutathione hydrolase-like"/>
    <property type="match status" value="1"/>
</dbReference>
<dbReference type="PANTHER" id="PTHR43546:SF3">
    <property type="entry name" value="UPF0173 METAL-DEPENDENT HYDROLASE MJ1163"/>
    <property type="match status" value="1"/>
</dbReference>
<dbReference type="SUPFAM" id="SSF56281">
    <property type="entry name" value="Metallo-hydrolase/oxidoreductase"/>
    <property type="match status" value="1"/>
</dbReference>